<sequence length="207" mass="23840">MKTQSITLLLLFLCSLSMAQQQPNTIKVNARVTYIDPEPVFRADISLTDSYSDQSINKMQIDQMRAHFKKLIEDNGLSWKDIKEHPGIFGFETMGYNKEGIIYQYETKSAENMRQFLKIKSPLIQSLNMTSNIHIDNNEAEKITQMAFDKSYEKASLLAKTMHKDLGDIISVQENGSVYGKQYGVSLYYDRPPGEFYYDIAVTYELK</sequence>
<evidence type="ECO:0000256" key="1">
    <source>
        <dbReference type="SAM" id="SignalP"/>
    </source>
</evidence>
<dbReference type="Proteomes" id="UP000185728">
    <property type="component" value="Unassembled WGS sequence"/>
</dbReference>
<feature type="chain" id="PRO_5046485381" description="DUF541 domain-containing protein" evidence="1">
    <location>
        <begin position="20"/>
        <end position="207"/>
    </location>
</feature>
<gene>
    <name evidence="2" type="ORF">SAMN05421766_101416</name>
</gene>
<comment type="caution">
    <text evidence="2">The sequence shown here is derived from an EMBL/GenBank/DDBJ whole genome shotgun (WGS) entry which is preliminary data.</text>
</comment>
<dbReference type="EMBL" id="FTOB01000001">
    <property type="protein sequence ID" value="SIS39265.1"/>
    <property type="molecule type" value="Genomic_DNA"/>
</dbReference>
<name>A0ABY1KIP2_9FLAO</name>
<feature type="signal peptide" evidence="1">
    <location>
        <begin position="1"/>
        <end position="19"/>
    </location>
</feature>
<evidence type="ECO:0000313" key="3">
    <source>
        <dbReference type="Proteomes" id="UP000185728"/>
    </source>
</evidence>
<evidence type="ECO:0008006" key="4">
    <source>
        <dbReference type="Google" id="ProtNLM"/>
    </source>
</evidence>
<accession>A0ABY1KIP2</accession>
<dbReference type="RefSeq" id="WP_139327573.1">
    <property type="nucleotide sequence ID" value="NZ_FTOB01000001.1"/>
</dbReference>
<proteinExistence type="predicted"/>
<protein>
    <recommendedName>
        <fullName evidence="4">DUF541 domain-containing protein</fullName>
    </recommendedName>
</protein>
<reference evidence="2 3" key="1">
    <citation type="submission" date="2017-01" db="EMBL/GenBank/DDBJ databases">
        <authorList>
            <person name="Varghese N."/>
            <person name="Submissions S."/>
        </authorList>
    </citation>
    <scope>NUCLEOTIDE SEQUENCE [LARGE SCALE GENOMIC DNA]</scope>
    <source>
        <strain evidence="2 3">DSM 2061</strain>
    </source>
</reference>
<keyword evidence="3" id="KW-1185">Reference proteome</keyword>
<keyword evidence="1" id="KW-0732">Signal</keyword>
<evidence type="ECO:0000313" key="2">
    <source>
        <dbReference type="EMBL" id="SIS39265.1"/>
    </source>
</evidence>
<organism evidence="2 3">
    <name type="scientific">Zobellia uliginosa</name>
    <dbReference type="NCBI Taxonomy" id="143224"/>
    <lineage>
        <taxon>Bacteria</taxon>
        <taxon>Pseudomonadati</taxon>
        <taxon>Bacteroidota</taxon>
        <taxon>Flavobacteriia</taxon>
        <taxon>Flavobacteriales</taxon>
        <taxon>Flavobacteriaceae</taxon>
        <taxon>Zobellia</taxon>
    </lineage>
</organism>